<evidence type="ECO:0000256" key="3">
    <source>
        <dbReference type="ARBA" id="ARBA00022692"/>
    </source>
</evidence>
<keyword evidence="3 7" id="KW-0812">Transmembrane</keyword>
<dbReference type="RefSeq" id="XP_067714590.1">
    <property type="nucleotide sequence ID" value="XM_067858489.1"/>
</dbReference>
<dbReference type="GO" id="GO:0016020">
    <property type="term" value="C:membrane"/>
    <property type="evidence" value="ECO:0007669"/>
    <property type="project" value="UniProtKB-SubCell"/>
</dbReference>
<evidence type="ECO:0000313" key="8">
    <source>
        <dbReference type="EMBL" id="GIX62521.1"/>
    </source>
</evidence>
<dbReference type="EMBL" id="BPLF01000002">
    <property type="protein sequence ID" value="GIX62521.1"/>
    <property type="molecule type" value="Genomic_DNA"/>
</dbReference>
<evidence type="ECO:0000313" key="9">
    <source>
        <dbReference type="Proteomes" id="UP001497744"/>
    </source>
</evidence>
<organism evidence="8 9">
    <name type="scientific">Babesia caballi</name>
    <dbReference type="NCBI Taxonomy" id="5871"/>
    <lineage>
        <taxon>Eukaryota</taxon>
        <taxon>Sar</taxon>
        <taxon>Alveolata</taxon>
        <taxon>Apicomplexa</taxon>
        <taxon>Aconoidasida</taxon>
        <taxon>Piroplasmida</taxon>
        <taxon>Babesiidae</taxon>
        <taxon>Babesia</taxon>
    </lineage>
</organism>
<protein>
    <submittedName>
        <fullName evidence="8">Major facilitator superfamily member protein</fullName>
    </submittedName>
</protein>
<evidence type="ECO:0000256" key="6">
    <source>
        <dbReference type="SAM" id="MobiDB-lite"/>
    </source>
</evidence>
<accession>A0AAV4LQU6</accession>
<feature type="transmembrane region" description="Helical" evidence="7">
    <location>
        <begin position="237"/>
        <end position="259"/>
    </location>
</feature>
<evidence type="ECO:0000256" key="1">
    <source>
        <dbReference type="ARBA" id="ARBA00004141"/>
    </source>
</evidence>
<comment type="subcellular location">
    <subcellularLocation>
        <location evidence="1">Membrane</location>
        <topology evidence="1">Multi-pass membrane protein</topology>
    </subcellularLocation>
</comment>
<proteinExistence type="predicted"/>
<evidence type="ECO:0000256" key="4">
    <source>
        <dbReference type="ARBA" id="ARBA00022989"/>
    </source>
</evidence>
<evidence type="ECO:0000256" key="5">
    <source>
        <dbReference type="ARBA" id="ARBA00023136"/>
    </source>
</evidence>
<dbReference type="PANTHER" id="PTHR23505:SF52">
    <property type="entry name" value="MAJOR FACILITATOR SUPERFAMILY PROTEIN"/>
    <property type="match status" value="1"/>
</dbReference>
<dbReference type="InterPro" id="IPR044770">
    <property type="entry name" value="MFS_spinster-like"/>
</dbReference>
<keyword evidence="4 7" id="KW-1133">Transmembrane helix</keyword>
<feature type="transmembrane region" description="Helical" evidence="7">
    <location>
        <begin position="113"/>
        <end position="134"/>
    </location>
</feature>
<comment type="caution">
    <text evidence="8">The sequence shown here is derived from an EMBL/GenBank/DDBJ whole genome shotgun (WGS) entry which is preliminary data.</text>
</comment>
<dbReference type="InterPro" id="IPR036259">
    <property type="entry name" value="MFS_trans_sf"/>
</dbReference>
<keyword evidence="9" id="KW-1185">Reference proteome</keyword>
<sequence>MGYAWIILGVLIVRNMLPKNGRPIASVGAKSSSMWAGLTDAFKARTTIVLICVLFISDSPCVAFNYMIIYLQYCGVSNHMAGVACAVTMVGAAIGGSLGGLLVSFIDGRCKHYGLISCANVVICIRLVACSYFFFGPEPRGGLRWFHFLELAIIGATSMTAGCIDRPIMAHVMKKEFQASSWSICRCIAGVLSSSIFYPLCGYLSETVFGYIPSTDSFETMDIVVRMGNASALRKSMASLFVGGTALNIACYVAFFFTYPQDKKNRMELDEKLKQVEEKEKRETGQTAAGSAAPATVVK</sequence>
<feature type="compositionally biased region" description="Basic and acidic residues" evidence="6">
    <location>
        <begin position="275"/>
        <end position="284"/>
    </location>
</feature>
<dbReference type="SUPFAM" id="SSF103473">
    <property type="entry name" value="MFS general substrate transporter"/>
    <property type="match status" value="1"/>
</dbReference>
<feature type="transmembrane region" description="Helical" evidence="7">
    <location>
        <begin position="146"/>
        <end position="164"/>
    </location>
</feature>
<feature type="transmembrane region" description="Helical" evidence="7">
    <location>
        <begin position="48"/>
        <end position="69"/>
    </location>
</feature>
<dbReference type="Proteomes" id="UP001497744">
    <property type="component" value="Unassembled WGS sequence"/>
</dbReference>
<keyword evidence="5 7" id="KW-0472">Membrane</keyword>
<evidence type="ECO:0000256" key="7">
    <source>
        <dbReference type="SAM" id="Phobius"/>
    </source>
</evidence>
<feature type="transmembrane region" description="Helical" evidence="7">
    <location>
        <begin position="184"/>
        <end position="205"/>
    </location>
</feature>
<dbReference type="AlphaFoldDB" id="A0AAV4LQU6"/>
<gene>
    <name evidence="8" type="ORF">BcabD6B2_19560</name>
</gene>
<dbReference type="PANTHER" id="PTHR23505">
    <property type="entry name" value="SPINSTER"/>
    <property type="match status" value="1"/>
</dbReference>
<evidence type="ECO:0000256" key="2">
    <source>
        <dbReference type="ARBA" id="ARBA00022448"/>
    </source>
</evidence>
<dbReference type="GeneID" id="94194002"/>
<feature type="region of interest" description="Disordered" evidence="6">
    <location>
        <begin position="275"/>
        <end position="299"/>
    </location>
</feature>
<name>A0AAV4LQU6_BABCB</name>
<keyword evidence="2" id="KW-0813">Transport</keyword>
<feature type="transmembrane region" description="Helical" evidence="7">
    <location>
        <begin position="81"/>
        <end position="106"/>
    </location>
</feature>
<reference evidence="8 9" key="1">
    <citation type="submission" date="2021-06" db="EMBL/GenBank/DDBJ databases">
        <title>Genome sequence of Babesia caballi.</title>
        <authorList>
            <person name="Yamagishi J."/>
            <person name="Kidaka T."/>
            <person name="Ochi A."/>
        </authorList>
    </citation>
    <scope>NUCLEOTIDE SEQUENCE [LARGE SCALE GENOMIC DNA]</scope>
    <source>
        <strain evidence="8">USDA-D6B2</strain>
    </source>
</reference>